<name>A0A091ARD7_9GAMM</name>
<comment type="caution">
    <text evidence="2">The sequence shown here is derived from an EMBL/GenBank/DDBJ whole genome shotgun (WGS) entry which is preliminary data.</text>
</comment>
<keyword evidence="3" id="KW-1185">Reference proteome</keyword>
<keyword evidence="1" id="KW-0732">Signal</keyword>
<dbReference type="OrthoDB" id="6024807at2"/>
<proteinExistence type="predicted"/>
<feature type="signal peptide" evidence="1">
    <location>
        <begin position="1"/>
        <end position="23"/>
    </location>
</feature>
<evidence type="ECO:0000313" key="2">
    <source>
        <dbReference type="EMBL" id="KFN41717.1"/>
    </source>
</evidence>
<dbReference type="STRING" id="1384056.N787_05460"/>
<feature type="chain" id="PRO_5001870463" description="DUF4426 domain-containing protein" evidence="1">
    <location>
        <begin position="24"/>
        <end position="153"/>
    </location>
</feature>
<dbReference type="Proteomes" id="UP000029393">
    <property type="component" value="Unassembled WGS sequence"/>
</dbReference>
<evidence type="ECO:0000256" key="1">
    <source>
        <dbReference type="SAM" id="SignalP"/>
    </source>
</evidence>
<reference evidence="2 3" key="1">
    <citation type="submission" date="2013-09" db="EMBL/GenBank/DDBJ databases">
        <title>Genome sequencing of Arenimonas metalli.</title>
        <authorList>
            <person name="Chen F."/>
            <person name="Wang G."/>
        </authorList>
    </citation>
    <scope>NUCLEOTIDE SEQUENCE [LARGE SCALE GENOMIC DNA]</scope>
    <source>
        <strain evidence="2 3">CF5-1</strain>
    </source>
</reference>
<dbReference type="AlphaFoldDB" id="A0A091ARD7"/>
<evidence type="ECO:0008006" key="4">
    <source>
        <dbReference type="Google" id="ProtNLM"/>
    </source>
</evidence>
<organism evidence="2 3">
    <name type="scientific">Arenimonas metalli CF5-1</name>
    <dbReference type="NCBI Taxonomy" id="1384056"/>
    <lineage>
        <taxon>Bacteria</taxon>
        <taxon>Pseudomonadati</taxon>
        <taxon>Pseudomonadota</taxon>
        <taxon>Gammaproteobacteria</taxon>
        <taxon>Lysobacterales</taxon>
        <taxon>Lysobacteraceae</taxon>
        <taxon>Arenimonas</taxon>
    </lineage>
</organism>
<dbReference type="EMBL" id="AVCK01000063">
    <property type="protein sequence ID" value="KFN41717.1"/>
    <property type="molecule type" value="Genomic_DNA"/>
</dbReference>
<dbReference type="RefSeq" id="WP_034215198.1">
    <property type="nucleotide sequence ID" value="NZ_AVCK01000063.1"/>
</dbReference>
<accession>A0A091ARD7</accession>
<dbReference type="eggNOG" id="ENOG503440M">
    <property type="taxonomic scope" value="Bacteria"/>
</dbReference>
<dbReference type="PATRIC" id="fig|1384056.3.peg.2606"/>
<evidence type="ECO:0000313" key="3">
    <source>
        <dbReference type="Proteomes" id="UP000029393"/>
    </source>
</evidence>
<protein>
    <recommendedName>
        <fullName evidence="4">DUF4426 domain-containing protein</fullName>
    </recommendedName>
</protein>
<sequence>MSLRILATLAVLLALLLPAGARAERIDDSGTQVLGSLVRLKWQKAAPQPGEPNLLVGQITVLVRLDMSPWKGRRGRIYHQLSRQGNPVTVSWTTRGALLPGEVRDGERTLVYAGLVTHDLIEDTFLLTLTANADQLSRLEQLEFSFEFEPEGG</sequence>
<gene>
    <name evidence="2" type="ORF">N787_05460</name>
</gene>